<dbReference type="EMBL" id="BAABDO010000004">
    <property type="protein sequence ID" value="GAA4128819.1"/>
    <property type="molecule type" value="Genomic_DNA"/>
</dbReference>
<evidence type="ECO:0000256" key="1">
    <source>
        <dbReference type="SAM" id="MobiDB-lite"/>
    </source>
</evidence>
<evidence type="ECO:0000313" key="2">
    <source>
        <dbReference type="EMBL" id="GAA4128819.1"/>
    </source>
</evidence>
<name>A0ABP7Y1B7_9ACTN</name>
<keyword evidence="3" id="KW-1185">Reference proteome</keyword>
<accession>A0ABP7Y1B7</accession>
<evidence type="ECO:0008006" key="4">
    <source>
        <dbReference type="Google" id="ProtNLM"/>
    </source>
</evidence>
<organism evidence="2 3">
    <name type="scientific">Actinomadura keratinilytica</name>
    <dbReference type="NCBI Taxonomy" id="547461"/>
    <lineage>
        <taxon>Bacteria</taxon>
        <taxon>Bacillati</taxon>
        <taxon>Actinomycetota</taxon>
        <taxon>Actinomycetes</taxon>
        <taxon>Streptosporangiales</taxon>
        <taxon>Thermomonosporaceae</taxon>
        <taxon>Actinomadura</taxon>
    </lineage>
</organism>
<protein>
    <recommendedName>
        <fullName evidence="4">Secreted protein</fullName>
    </recommendedName>
</protein>
<feature type="compositionally biased region" description="Polar residues" evidence="1">
    <location>
        <begin position="30"/>
        <end position="46"/>
    </location>
</feature>
<proteinExistence type="predicted"/>
<comment type="caution">
    <text evidence="2">The sequence shown here is derived from an EMBL/GenBank/DDBJ whole genome shotgun (WGS) entry which is preliminary data.</text>
</comment>
<evidence type="ECO:0000313" key="3">
    <source>
        <dbReference type="Proteomes" id="UP001500266"/>
    </source>
</evidence>
<sequence length="82" mass="8366">MRQAAAASAVSAASAATASANPGSRREAGMSTSAIASNRPRNNMSSWKVIPSRDQAGPRTIGHVGLCATLSNSNHCIRSRGT</sequence>
<feature type="region of interest" description="Disordered" evidence="1">
    <location>
        <begin position="1"/>
        <end position="56"/>
    </location>
</feature>
<gene>
    <name evidence="2" type="ORF">GCM10022416_04820</name>
</gene>
<feature type="compositionally biased region" description="Low complexity" evidence="1">
    <location>
        <begin position="1"/>
        <end position="20"/>
    </location>
</feature>
<reference evidence="3" key="1">
    <citation type="journal article" date="2019" name="Int. J. Syst. Evol. Microbiol.">
        <title>The Global Catalogue of Microorganisms (GCM) 10K type strain sequencing project: providing services to taxonomists for standard genome sequencing and annotation.</title>
        <authorList>
            <consortium name="The Broad Institute Genomics Platform"/>
            <consortium name="The Broad Institute Genome Sequencing Center for Infectious Disease"/>
            <person name="Wu L."/>
            <person name="Ma J."/>
        </authorList>
    </citation>
    <scope>NUCLEOTIDE SEQUENCE [LARGE SCALE GENOMIC DNA]</scope>
    <source>
        <strain evidence="3">JCM 17316</strain>
    </source>
</reference>
<dbReference type="Proteomes" id="UP001500266">
    <property type="component" value="Unassembled WGS sequence"/>
</dbReference>